<dbReference type="HOGENOM" id="CLU_939405_0_0_0"/>
<dbReference type="Proteomes" id="UP000001910">
    <property type="component" value="Chromosome"/>
</dbReference>
<dbReference type="EMBL" id="CP001685">
    <property type="protein sequence ID" value="ACV39532.1"/>
    <property type="molecule type" value="Genomic_DNA"/>
</dbReference>
<dbReference type="RefSeq" id="WP_015769872.1">
    <property type="nucleotide sequence ID" value="NC_013192.1"/>
</dbReference>
<protein>
    <submittedName>
        <fullName evidence="1">Uncharacterized protein</fullName>
    </submittedName>
</protein>
<proteinExistence type="predicted"/>
<dbReference type="STRING" id="523794.Lebu_1661"/>
<gene>
    <name evidence="1" type="ordered locus">Lebu_1661</name>
</gene>
<keyword evidence="2" id="KW-1185">Reference proteome</keyword>
<dbReference type="KEGG" id="lba:Lebu_1661"/>
<evidence type="ECO:0000313" key="2">
    <source>
        <dbReference type="Proteomes" id="UP000001910"/>
    </source>
</evidence>
<dbReference type="AlphaFoldDB" id="C7NBK1"/>
<organism evidence="1 2">
    <name type="scientific">Leptotrichia buccalis (strain ATCC 14201 / DSM 1135 / JCM 12969 / NCTC 10249 / C-1013-b)</name>
    <dbReference type="NCBI Taxonomy" id="523794"/>
    <lineage>
        <taxon>Bacteria</taxon>
        <taxon>Fusobacteriati</taxon>
        <taxon>Fusobacteriota</taxon>
        <taxon>Fusobacteriia</taxon>
        <taxon>Fusobacteriales</taxon>
        <taxon>Leptotrichiaceae</taxon>
        <taxon>Leptotrichia</taxon>
    </lineage>
</organism>
<sequence>MSKRLILFLLISFCSFSGGINGKSIEESLEEICDRISHCCSDEEEKKSSIQEILDNSLYEFNYKDENESYKFYIPENAEIIKGKNKNIFLIIYKNHLAYSTENIIVAELTKGKRSKFILNTEKLEDYVNRYLGNEISSKDKILEFRKRLLDRNKNFIKTREDIEYNGIKLTNTLEYIEEQMCPFVLNDSRIEETLEYPLYEFVFSDEDKVYSFFIPIFTRITTDKNSKDIFLLISEDRCVDLFAEIAKLKKQPNSKFKLNTDELELLLKSRGVENYKNKVLKFRKQFLEKNKNLIK</sequence>
<reference evidence="1 2" key="1">
    <citation type="journal article" date="2009" name="Stand. Genomic Sci.">
        <title>Complete genome sequence of Leptotrichia buccalis type strain (C-1013-b).</title>
        <authorList>
            <person name="Ivanova N."/>
            <person name="Gronow S."/>
            <person name="Lapidus A."/>
            <person name="Copeland A."/>
            <person name="Glavina Del Rio T."/>
            <person name="Nolan M."/>
            <person name="Lucas S."/>
            <person name="Chen F."/>
            <person name="Tice H."/>
            <person name="Cheng J.F."/>
            <person name="Saunders E."/>
            <person name="Bruce D."/>
            <person name="Goodwin L."/>
            <person name="Brettin T."/>
            <person name="Detter J.C."/>
            <person name="Han C."/>
            <person name="Pitluck S."/>
            <person name="Mikhailova N."/>
            <person name="Pati A."/>
            <person name="Mavrommatis K."/>
            <person name="Chen A."/>
            <person name="Palaniappan K."/>
            <person name="Land M."/>
            <person name="Hauser L."/>
            <person name="Chang Y.J."/>
            <person name="Jeffries C.D."/>
            <person name="Chain P."/>
            <person name="Rohde C."/>
            <person name="Goker M."/>
            <person name="Bristow J."/>
            <person name="Eisen J.A."/>
            <person name="Markowitz V."/>
            <person name="Hugenholtz P."/>
            <person name="Kyrpides N.C."/>
            <person name="Klenk H.P."/>
        </authorList>
    </citation>
    <scope>NUCLEOTIDE SEQUENCE [LARGE SCALE GENOMIC DNA]</scope>
    <source>
        <strain evidence="2">ATCC 14201 / DSM 1135 / JCM 12969 / NCTC 10249 / C-1013-b</strain>
    </source>
</reference>
<accession>C7NBK1</accession>
<name>C7NBK1_LEPBD</name>
<evidence type="ECO:0000313" key="1">
    <source>
        <dbReference type="EMBL" id="ACV39532.1"/>
    </source>
</evidence>
<dbReference type="OrthoDB" id="82387at2"/>